<protein>
    <submittedName>
        <fullName evidence="2">Uncharacterized protein</fullName>
    </submittedName>
</protein>
<evidence type="ECO:0000313" key="2">
    <source>
        <dbReference type="EMBL" id="TMQ51288.1"/>
    </source>
</evidence>
<accession>A0A538SIU7</accession>
<comment type="caution">
    <text evidence="2">The sequence shown here is derived from an EMBL/GenBank/DDBJ whole genome shotgun (WGS) entry which is preliminary data.</text>
</comment>
<sequence length="113" mass="12958">MAEGKVKASKVKVHQPPEGTGGLDGQFHVYVYDVFNQNLLPGKSFETVERAVSFQRHEQERIYLEQEADPGLFDLPFISADPDLLDRVERDADYRARLIRDLGSEARARARRR</sequence>
<dbReference type="AlphaFoldDB" id="A0A538SIU7"/>
<evidence type="ECO:0000313" key="3">
    <source>
        <dbReference type="Proteomes" id="UP000320184"/>
    </source>
</evidence>
<dbReference type="Proteomes" id="UP000320184">
    <property type="component" value="Unassembled WGS sequence"/>
</dbReference>
<reference evidence="2 3" key="1">
    <citation type="journal article" date="2019" name="Nat. Microbiol.">
        <title>Mediterranean grassland soil C-N compound turnover is dependent on rainfall and depth, and is mediated by genomically divergent microorganisms.</title>
        <authorList>
            <person name="Diamond S."/>
            <person name="Andeer P.F."/>
            <person name="Li Z."/>
            <person name="Crits-Christoph A."/>
            <person name="Burstein D."/>
            <person name="Anantharaman K."/>
            <person name="Lane K.R."/>
            <person name="Thomas B.C."/>
            <person name="Pan C."/>
            <person name="Northen T.R."/>
            <person name="Banfield J.F."/>
        </authorList>
    </citation>
    <scope>NUCLEOTIDE SEQUENCE [LARGE SCALE GENOMIC DNA]</scope>
    <source>
        <strain evidence="2">WS_3</strain>
    </source>
</reference>
<gene>
    <name evidence="2" type="ORF">E6K73_06200</name>
</gene>
<name>A0A538SIU7_UNCEI</name>
<proteinExistence type="predicted"/>
<feature type="region of interest" description="Disordered" evidence="1">
    <location>
        <begin position="1"/>
        <end position="20"/>
    </location>
</feature>
<organism evidence="2 3">
    <name type="scientific">Eiseniibacteriota bacterium</name>
    <dbReference type="NCBI Taxonomy" id="2212470"/>
    <lineage>
        <taxon>Bacteria</taxon>
        <taxon>Candidatus Eiseniibacteriota</taxon>
    </lineage>
</organism>
<evidence type="ECO:0000256" key="1">
    <source>
        <dbReference type="SAM" id="MobiDB-lite"/>
    </source>
</evidence>
<dbReference type="EMBL" id="VBOT01000075">
    <property type="protein sequence ID" value="TMQ51288.1"/>
    <property type="molecule type" value="Genomic_DNA"/>
</dbReference>